<protein>
    <submittedName>
        <fullName evidence="1">Uncharacterized protein</fullName>
    </submittedName>
</protein>
<organism evidence="1 2">
    <name type="scientific">Sphagnum jensenii</name>
    <dbReference type="NCBI Taxonomy" id="128206"/>
    <lineage>
        <taxon>Eukaryota</taxon>
        <taxon>Viridiplantae</taxon>
        <taxon>Streptophyta</taxon>
        <taxon>Embryophyta</taxon>
        <taxon>Bryophyta</taxon>
        <taxon>Sphagnophytina</taxon>
        <taxon>Sphagnopsida</taxon>
        <taxon>Sphagnales</taxon>
        <taxon>Sphagnaceae</taxon>
        <taxon>Sphagnum</taxon>
    </lineage>
</organism>
<sequence length="468" mass="51547">MDLKSLLLTQGVIVATCLSTFVGAPELAPEPAASSPSPSSSSPSLCSRPLLTTLWGAAFAFFSLTADAWPAAKAGASVFGDASSSRRLLNFLLFAPVAPWHGIFLVLGQMFKTIRFRQILSPRFTHPELASDAMSCIKLWRVMNKILFKLLGINQARGILKNIRIVANTYIVLGMNDSNTLPDTHIDTENSPVREDNMADALTLGQKTAGNSCLMVLNDAGKLALLECSVLPNYKQLRFVDGRSGIATLIIAFQAIGYVASIVCRAILHLPVSPIETIGLAFSMVVIVHSVVHSVGAICENPLVMYLNPEQQQEILDECQATRWNDVDDEICRKEAIVVMVVVGSLVVAFTIVVGWPVLTHSSLGCSMFRKACRKIQSENWRRENFTWDVLGLSLFLLSLCFQLYIHVIFAEYYISPWTVLEEITMFSFLIPLLTFLGIGICIVTSILNWHQCDSRTHSLIHVVPFLG</sequence>
<gene>
    <name evidence="1" type="ORF">CSSPJE1EN1_LOCUS1616</name>
</gene>
<proteinExistence type="predicted"/>
<dbReference type="Proteomes" id="UP001497444">
    <property type="component" value="Chromosome 1"/>
</dbReference>
<name>A0ABP0VQR8_9BRYO</name>
<reference evidence="1 2" key="1">
    <citation type="submission" date="2024-02" db="EMBL/GenBank/DDBJ databases">
        <authorList>
            <consortium name="ELIXIR-Norway"/>
            <consortium name="Elixir Norway"/>
        </authorList>
    </citation>
    <scope>NUCLEOTIDE SEQUENCE [LARGE SCALE GENOMIC DNA]</scope>
</reference>
<dbReference type="EMBL" id="OZ020096">
    <property type="protein sequence ID" value="CAK9256138.1"/>
    <property type="molecule type" value="Genomic_DNA"/>
</dbReference>
<evidence type="ECO:0000313" key="2">
    <source>
        <dbReference type="Proteomes" id="UP001497444"/>
    </source>
</evidence>
<evidence type="ECO:0000313" key="1">
    <source>
        <dbReference type="EMBL" id="CAK9256138.1"/>
    </source>
</evidence>
<keyword evidence="2" id="KW-1185">Reference proteome</keyword>
<accession>A0ABP0VQR8</accession>